<dbReference type="EC" id="2.7.7.7" evidence="1"/>
<evidence type="ECO:0000313" key="2">
    <source>
        <dbReference type="Proteomes" id="UP000029380"/>
    </source>
</evidence>
<comment type="caution">
    <text evidence="1">The sequence shown here is derived from an EMBL/GenBank/DDBJ whole genome shotgun (WGS) entry which is preliminary data.</text>
</comment>
<accession>A0A091C4I6</accession>
<keyword evidence="1" id="KW-0269">Exonuclease</keyword>
<evidence type="ECO:0000313" key="1">
    <source>
        <dbReference type="EMBL" id="KFN91012.1"/>
    </source>
</evidence>
<dbReference type="GO" id="GO:0004386">
    <property type="term" value="F:helicase activity"/>
    <property type="evidence" value="ECO:0007669"/>
    <property type="project" value="UniProtKB-KW"/>
</dbReference>
<keyword evidence="1" id="KW-0378">Hydrolase</keyword>
<keyword evidence="1" id="KW-0548">Nucleotidyltransferase</keyword>
<proteinExistence type="predicted"/>
<dbReference type="PATRIC" id="fig|1302649.3.peg.1635"/>
<gene>
    <name evidence="1" type="ORF">TMUPMC115_1631</name>
</gene>
<dbReference type="EMBL" id="JPVU01000173">
    <property type="protein sequence ID" value="KFN91012.1"/>
    <property type="molecule type" value="Genomic_DNA"/>
</dbReference>
<reference evidence="1 2" key="1">
    <citation type="submission" date="2014-08" db="EMBL/GenBank/DDBJ databases">
        <title>Genome sequence of Tetragenococcus muriaticus.</title>
        <authorList>
            <person name="Chuea-nongthon C."/>
            <person name="Rodtong S."/>
            <person name="Yongsawatdigul J."/>
            <person name="Steele J.L."/>
            <person name="Liu X.-y."/>
            <person name="Speers J."/>
            <person name="Glasner J.D."/>
            <person name="Neeno-Eckwall E.C."/>
        </authorList>
    </citation>
    <scope>NUCLEOTIDE SEQUENCE [LARGE SCALE GENOMIC DNA]</scope>
    <source>
        <strain evidence="1 2">PMC-11-5</strain>
    </source>
</reference>
<protein>
    <submittedName>
        <fullName evidence="1">DnaQ family exonuclease/DinG family helicase</fullName>
        <ecNumber evidence="1">2.7.7.7</ecNumber>
    </submittedName>
</protein>
<keyword evidence="1" id="KW-0067">ATP-binding</keyword>
<keyword evidence="1" id="KW-0808">Transferase</keyword>
<dbReference type="AlphaFoldDB" id="A0A091C4I6"/>
<keyword evidence="1" id="KW-0347">Helicase</keyword>
<organism evidence="1 2">
    <name type="scientific">Tetragenococcus muriaticus PMC-11-5</name>
    <dbReference type="NCBI Taxonomy" id="1302649"/>
    <lineage>
        <taxon>Bacteria</taxon>
        <taxon>Bacillati</taxon>
        <taxon>Bacillota</taxon>
        <taxon>Bacilli</taxon>
        <taxon>Lactobacillales</taxon>
        <taxon>Enterococcaceae</taxon>
        <taxon>Tetragenococcus</taxon>
    </lineage>
</organism>
<sequence length="116" mass="14015">MYYQELLSIQSQLNDYLNTISDAWLDRQRVYFGEFLSFYEEMQTQAAFMKDWLTNWSSSYVHWLYLYGNRKTARLQLIDFQAAVLPNTSWYERYEKIVYLGGTLKVPKNKIILQKN</sequence>
<dbReference type="Proteomes" id="UP000029380">
    <property type="component" value="Unassembled WGS sequence"/>
</dbReference>
<keyword evidence="1" id="KW-0547">Nucleotide-binding</keyword>
<dbReference type="GO" id="GO:0003887">
    <property type="term" value="F:DNA-directed DNA polymerase activity"/>
    <property type="evidence" value="ECO:0007669"/>
    <property type="project" value="UniProtKB-EC"/>
</dbReference>
<dbReference type="GO" id="GO:0004527">
    <property type="term" value="F:exonuclease activity"/>
    <property type="evidence" value="ECO:0007669"/>
    <property type="project" value="UniProtKB-KW"/>
</dbReference>
<keyword evidence="1" id="KW-0540">Nuclease</keyword>
<name>A0A091C4I6_9ENTE</name>